<feature type="compositionally biased region" description="Low complexity" evidence="1">
    <location>
        <begin position="317"/>
        <end position="349"/>
    </location>
</feature>
<dbReference type="EMBL" id="JAVRET010000006">
    <property type="protein sequence ID" value="MDT0408335.1"/>
    <property type="molecule type" value="Genomic_DNA"/>
</dbReference>
<name>A0ABU2QXX6_9ACTN</name>
<dbReference type="RefSeq" id="WP_010274640.1">
    <property type="nucleotide sequence ID" value="NZ_JAVRET010000006.1"/>
</dbReference>
<accession>A0ABU2QXX6</accession>
<proteinExistence type="predicted"/>
<sequence length="421" mass="42647">MQKEAVKGDTPHIRGGQPTAGEAVADEPKPAKRFDLSVPQVAGSAVASVAAAIAASQLGVYGTVIGAGVMSIVATTGGSVFQHLFRRTGEQLRDAAGQVIPRHGVPQDGAGEPVPPTFLAHPERHLAEVPEPRAEATTVLPRADGDPTSVLPAADADPTTVLPAAVPHEDATRVLRTGLEEPVPDDESRLMPAVPADEATRLLGAVPADDATRVLGAAPRNEATRALGAAREEEATRLLRPGADPYSAPVTHQSARKVRGWRKPLLTAVGVFAVSMAGITGYELVAGHSLSGGSGSTISKLGGNGGSHHQAPPEQPTGPASTGPTGSTEKSGNGSTSPTPGDSPSPSGSQEKKDTSKDPSAPGEDTKQREQQKPSPSTTPDPTQSTPGTGQESGEGTDPGTGDQGDTGEQQPGEGAATQSP</sequence>
<feature type="region of interest" description="Disordered" evidence="1">
    <location>
        <begin position="1"/>
        <end position="28"/>
    </location>
</feature>
<feature type="compositionally biased region" description="Basic and acidic residues" evidence="1">
    <location>
        <begin position="1"/>
        <end position="12"/>
    </location>
</feature>
<organism evidence="2 3">
    <name type="scientific">Streptomyces evansiae</name>
    <dbReference type="NCBI Taxonomy" id="3075535"/>
    <lineage>
        <taxon>Bacteria</taxon>
        <taxon>Bacillati</taxon>
        <taxon>Actinomycetota</taxon>
        <taxon>Actinomycetes</taxon>
        <taxon>Kitasatosporales</taxon>
        <taxon>Streptomycetaceae</taxon>
        <taxon>Streptomyces</taxon>
    </lineage>
</organism>
<evidence type="ECO:0000313" key="3">
    <source>
        <dbReference type="Proteomes" id="UP001183610"/>
    </source>
</evidence>
<evidence type="ECO:0000313" key="2">
    <source>
        <dbReference type="EMBL" id="MDT0408335.1"/>
    </source>
</evidence>
<evidence type="ECO:0000256" key="1">
    <source>
        <dbReference type="SAM" id="MobiDB-lite"/>
    </source>
</evidence>
<feature type="compositionally biased region" description="Low complexity" evidence="1">
    <location>
        <begin position="374"/>
        <end position="390"/>
    </location>
</feature>
<feature type="compositionally biased region" description="Gly residues" evidence="1">
    <location>
        <begin position="391"/>
        <end position="405"/>
    </location>
</feature>
<feature type="region of interest" description="Disordered" evidence="1">
    <location>
        <begin position="296"/>
        <end position="421"/>
    </location>
</feature>
<protein>
    <submittedName>
        <fullName evidence="2">Uncharacterized protein</fullName>
    </submittedName>
</protein>
<gene>
    <name evidence="2" type="ORF">RM698_04610</name>
</gene>
<reference evidence="3" key="1">
    <citation type="submission" date="2023-07" db="EMBL/GenBank/DDBJ databases">
        <title>30 novel species of actinomycetes from the DSMZ collection.</title>
        <authorList>
            <person name="Nouioui I."/>
        </authorList>
    </citation>
    <scope>NUCLEOTIDE SEQUENCE [LARGE SCALE GENOMIC DNA]</scope>
    <source>
        <strain evidence="3">DSM 41979</strain>
    </source>
</reference>
<comment type="caution">
    <text evidence="2">The sequence shown here is derived from an EMBL/GenBank/DDBJ whole genome shotgun (WGS) entry which is preliminary data.</text>
</comment>
<keyword evidence="3" id="KW-1185">Reference proteome</keyword>
<dbReference type="Proteomes" id="UP001183610">
    <property type="component" value="Unassembled WGS sequence"/>
</dbReference>